<evidence type="ECO:0000313" key="3">
    <source>
        <dbReference type="Proteomes" id="UP000760860"/>
    </source>
</evidence>
<dbReference type="VEuPathDB" id="FungiDB:PC110_g20552"/>
<feature type="compositionally biased region" description="Basic and acidic residues" evidence="1">
    <location>
        <begin position="471"/>
        <end position="481"/>
    </location>
</feature>
<gene>
    <name evidence="2" type="ORF">PC129_g20275</name>
</gene>
<reference evidence="2" key="1">
    <citation type="submission" date="2018-05" db="EMBL/GenBank/DDBJ databases">
        <title>Effector identification in a new, highly contiguous assembly of the strawberry crown rot pathogen Phytophthora cactorum.</title>
        <authorList>
            <person name="Armitage A.D."/>
            <person name="Nellist C.F."/>
            <person name="Bates H."/>
            <person name="Vickerstaff R.J."/>
            <person name="Harrison R.J."/>
        </authorList>
    </citation>
    <scope>NUCLEOTIDE SEQUENCE</scope>
    <source>
        <strain evidence="2">P421</strain>
    </source>
</reference>
<dbReference type="VEuPathDB" id="FungiDB:PC110_g20553"/>
<comment type="caution">
    <text evidence="2">The sequence shown here is derived from an EMBL/GenBank/DDBJ whole genome shotgun (WGS) entry which is preliminary data.</text>
</comment>
<protein>
    <submittedName>
        <fullName evidence="2">Uncharacterized protein</fullName>
    </submittedName>
</protein>
<name>A0A8T1H8J3_9STRA</name>
<feature type="compositionally biased region" description="Basic and acidic residues" evidence="1">
    <location>
        <begin position="325"/>
        <end position="336"/>
    </location>
</feature>
<feature type="compositionally biased region" description="Basic and acidic residues" evidence="1">
    <location>
        <begin position="184"/>
        <end position="193"/>
    </location>
</feature>
<sequence>MLCEHFPICKLTDLQDASNLKKNLRIISQQRCCWLREEVVVAKEGQDGDDDGDDDYSPSEGDINGLGDKSERQEEEETVPTRTKKKAANAVPKTKPSKAASKAKKPRKPRTGRVAWKGRKRRGMRLLKPRVSNLQQRKWRVPARMQQRAKNWKPAGRPQRRSAQHTVEDPNDEDAEDTGLAPLPKDHEPEKSPHYQFVSGVPWKNYTGNSVACFQIWHHKWENGTKRPHPRCVRGIQNRAAGSGSGENTARKRKRQRSTSDADEGDKEDQENAAPRNGNASGGEEAKDSGKTGRCPTFARSTTNAPPLRTSKCATKRKSSPAEPEEPHKGMKHLVDKPAGTNEKFSSSKQRGPGISGAPVRLSTPGPDRQGDTVNGSGSVATAVPAEPSGGSTEPELVSTASSAAESAPGAGQTLLSGANTGGRLQGQLVETPSLSLGAARAQHVVSRGDGFNLNDPISSLRPGSASLQSPRHEETNEAPDRTAIPSESMSELSLQRDEVHRLRRQVANPQTMPDRVTVPNALGALPPAAICQLTCFTFPVELKKANSDYQPPQALKRTHWRPAGCSSN</sequence>
<feature type="compositionally biased region" description="Acidic residues" evidence="1">
    <location>
        <begin position="47"/>
        <end position="57"/>
    </location>
</feature>
<proteinExistence type="predicted"/>
<feature type="region of interest" description="Disordered" evidence="1">
    <location>
        <begin position="43"/>
        <end position="196"/>
    </location>
</feature>
<evidence type="ECO:0000256" key="1">
    <source>
        <dbReference type="SAM" id="MobiDB-lite"/>
    </source>
</evidence>
<feature type="region of interest" description="Disordered" evidence="1">
    <location>
        <begin position="451"/>
        <end position="494"/>
    </location>
</feature>
<feature type="compositionally biased region" description="Acidic residues" evidence="1">
    <location>
        <begin position="261"/>
        <end position="271"/>
    </location>
</feature>
<dbReference type="Proteomes" id="UP000760860">
    <property type="component" value="Unassembled WGS sequence"/>
</dbReference>
<feature type="compositionally biased region" description="Basic residues" evidence="1">
    <location>
        <begin position="101"/>
        <end position="128"/>
    </location>
</feature>
<feature type="compositionally biased region" description="Low complexity" evidence="1">
    <location>
        <begin position="399"/>
        <end position="408"/>
    </location>
</feature>
<accession>A0A8T1H8J3</accession>
<dbReference type="AlphaFoldDB" id="A0A8T1H8J3"/>
<organism evidence="2 3">
    <name type="scientific">Phytophthora cactorum</name>
    <dbReference type="NCBI Taxonomy" id="29920"/>
    <lineage>
        <taxon>Eukaryota</taxon>
        <taxon>Sar</taxon>
        <taxon>Stramenopiles</taxon>
        <taxon>Oomycota</taxon>
        <taxon>Peronosporomycetes</taxon>
        <taxon>Peronosporales</taxon>
        <taxon>Peronosporaceae</taxon>
        <taxon>Phytophthora</taxon>
    </lineage>
</organism>
<feature type="region of interest" description="Disordered" evidence="1">
    <location>
        <begin position="223"/>
        <end position="427"/>
    </location>
</feature>
<feature type="region of interest" description="Disordered" evidence="1">
    <location>
        <begin position="547"/>
        <end position="569"/>
    </location>
</feature>
<dbReference type="EMBL" id="RCMV01001416">
    <property type="protein sequence ID" value="KAG3208705.1"/>
    <property type="molecule type" value="Genomic_DNA"/>
</dbReference>
<evidence type="ECO:0000313" key="2">
    <source>
        <dbReference type="EMBL" id="KAG3208705.1"/>
    </source>
</evidence>